<evidence type="ECO:0000313" key="5">
    <source>
        <dbReference type="EMBL" id="ATI43522.1"/>
    </source>
</evidence>
<evidence type="ECO:0000256" key="3">
    <source>
        <dbReference type="ARBA" id="ARBA00022729"/>
    </source>
</evidence>
<dbReference type="PANTHER" id="PTHR30024">
    <property type="entry name" value="ALIPHATIC SULFONATES-BINDING PROTEIN-RELATED"/>
    <property type="match status" value="1"/>
</dbReference>
<dbReference type="OrthoDB" id="9815602at2"/>
<dbReference type="EMBL" id="CP021405">
    <property type="protein sequence ID" value="ATI43522.1"/>
    <property type="molecule type" value="Genomic_DNA"/>
</dbReference>
<dbReference type="SUPFAM" id="SSF53850">
    <property type="entry name" value="Periplasmic binding protein-like II"/>
    <property type="match status" value="1"/>
</dbReference>
<comment type="subcellular location">
    <subcellularLocation>
        <location evidence="1">Periplasm</location>
    </subcellularLocation>
</comment>
<organism evidence="5 6">
    <name type="scientific">Pacificitalea manganoxidans</name>
    <dbReference type="NCBI Taxonomy" id="1411902"/>
    <lineage>
        <taxon>Bacteria</taxon>
        <taxon>Pseudomonadati</taxon>
        <taxon>Pseudomonadota</taxon>
        <taxon>Alphaproteobacteria</taxon>
        <taxon>Rhodobacterales</taxon>
        <taxon>Paracoccaceae</taxon>
        <taxon>Pacificitalea</taxon>
    </lineage>
</organism>
<evidence type="ECO:0000256" key="1">
    <source>
        <dbReference type="ARBA" id="ARBA00004418"/>
    </source>
</evidence>
<accession>A0A291M3L0</accession>
<geneLocation type="plasmid" evidence="6">
    <name>pdy25-a</name>
</geneLocation>
<proteinExistence type="inferred from homology"/>
<sequence length="338" mass="35721">MSTFTRRSTLGLMGGALATPFLVRSARAGTAVSVGALRFVSHAPSYIAQERGYFAEAGLDVEFDFFEAAQPMAVAIASGDTGYAMTAISGGLISLAEKGVTKVIGGALSEEKGISGQKILASNAAFEAGLKTPADLDGRSFGMTQAGSSFHYMGSRIAAAEGVSLKYKPLQKTGAVIGAIKSGQIDAWSIVPHIAKPLADAGAVQIIGEVADYIPDYQVTTVFTSAKTAENETEQTRAFLQALSRGAADFNAALIDQTADEAEREAVIALLASYVYPDRSLEDARDPIVNGAMRINADMALNRNSVMDQLDWFKSEDLVKSSISYETLVDESYVDILS</sequence>
<dbReference type="Pfam" id="PF09084">
    <property type="entry name" value="NMT1"/>
    <property type="match status" value="1"/>
</dbReference>
<gene>
    <name evidence="5" type="ORF">CBW24_15315</name>
</gene>
<keyword evidence="6" id="KW-1185">Reference proteome</keyword>
<dbReference type="AlphaFoldDB" id="A0A291M3L0"/>
<dbReference type="Proteomes" id="UP000219050">
    <property type="component" value="Plasmid pDY25-A"/>
</dbReference>
<dbReference type="PANTHER" id="PTHR30024:SF47">
    <property type="entry name" value="TAURINE-BINDING PERIPLASMIC PROTEIN"/>
    <property type="match status" value="1"/>
</dbReference>
<comment type="similarity">
    <text evidence="2">Belongs to the bacterial solute-binding protein SsuA/TauA family.</text>
</comment>
<reference evidence="5 6" key="1">
    <citation type="submission" date="2017-05" db="EMBL/GenBank/DDBJ databases">
        <title>Comparative genomic and metabolic analysis of manganese-oxidizing mechanisms in Celeribater manganoxidans DY25T: its adaption to the environment of polymetallic nodule.</title>
        <authorList>
            <person name="Wang X."/>
        </authorList>
    </citation>
    <scope>NUCLEOTIDE SEQUENCE [LARGE SCALE GENOMIC DNA]</scope>
    <source>
        <strain evidence="5 6">DY25</strain>
        <plasmid evidence="6">pdy25-a</plasmid>
    </source>
</reference>
<evidence type="ECO:0000259" key="4">
    <source>
        <dbReference type="Pfam" id="PF09084"/>
    </source>
</evidence>
<dbReference type="RefSeq" id="WP_088664148.1">
    <property type="nucleotide sequence ID" value="NZ_CP021405.1"/>
</dbReference>
<evidence type="ECO:0000313" key="6">
    <source>
        <dbReference type="Proteomes" id="UP000219050"/>
    </source>
</evidence>
<dbReference type="GO" id="GO:0042918">
    <property type="term" value="P:alkanesulfonate transmembrane transport"/>
    <property type="evidence" value="ECO:0007669"/>
    <property type="project" value="TreeGrafter"/>
</dbReference>
<name>A0A291M3L0_9RHOB</name>
<evidence type="ECO:0000256" key="2">
    <source>
        <dbReference type="ARBA" id="ARBA00010742"/>
    </source>
</evidence>
<dbReference type="Gene3D" id="3.40.190.10">
    <property type="entry name" value="Periplasmic binding protein-like II"/>
    <property type="match status" value="2"/>
</dbReference>
<dbReference type="InterPro" id="IPR015168">
    <property type="entry name" value="SsuA/THI5"/>
</dbReference>
<keyword evidence="5" id="KW-0614">Plasmid</keyword>
<feature type="domain" description="SsuA/THI5-like" evidence="4">
    <location>
        <begin position="41"/>
        <end position="249"/>
    </location>
</feature>
<protein>
    <submittedName>
        <fullName evidence="5">ABC transporter substrate-binding protein</fullName>
    </submittedName>
</protein>
<dbReference type="GO" id="GO:0042597">
    <property type="term" value="C:periplasmic space"/>
    <property type="evidence" value="ECO:0007669"/>
    <property type="project" value="UniProtKB-SubCell"/>
</dbReference>
<dbReference type="KEGG" id="cmag:CBW24_15315"/>
<keyword evidence="3" id="KW-0732">Signal</keyword>